<dbReference type="Proteomes" id="UP001589710">
    <property type="component" value="Unassembled WGS sequence"/>
</dbReference>
<sequence>MSDICLGGANFTQAARPAQPHGFSPAVLVEQPPAVSRAGLVHSLQRKAGGYVLTRSPVSITVLDVVEAVDRPGPLRRSRRAGCRAAPR</sequence>
<keyword evidence="2" id="KW-1185">Reference proteome</keyword>
<protein>
    <submittedName>
        <fullName evidence="1">Rrf2 family transcriptional regulator</fullName>
    </submittedName>
</protein>
<accession>A0ABV5R3Y5</accession>
<dbReference type="Pfam" id="PF02082">
    <property type="entry name" value="Rrf2"/>
    <property type="match status" value="1"/>
</dbReference>
<gene>
    <name evidence="1" type="ORF">ACFFTL_09560</name>
</gene>
<dbReference type="InterPro" id="IPR000944">
    <property type="entry name" value="Tscrpt_reg_Rrf2"/>
</dbReference>
<dbReference type="PROSITE" id="PS51197">
    <property type="entry name" value="HTH_RRF2_2"/>
    <property type="match status" value="1"/>
</dbReference>
<organism evidence="1 2">
    <name type="scientific">Streptomyces yanii</name>
    <dbReference type="NCBI Taxonomy" id="78510"/>
    <lineage>
        <taxon>Bacteria</taxon>
        <taxon>Bacillati</taxon>
        <taxon>Actinomycetota</taxon>
        <taxon>Actinomycetes</taxon>
        <taxon>Kitasatosporales</taxon>
        <taxon>Streptomycetaceae</taxon>
        <taxon>Streptomyces</taxon>
    </lineage>
</organism>
<dbReference type="InterPro" id="IPR036388">
    <property type="entry name" value="WH-like_DNA-bd_sf"/>
</dbReference>
<dbReference type="RefSeq" id="WP_345511016.1">
    <property type="nucleotide sequence ID" value="NZ_BAAAXD010000009.1"/>
</dbReference>
<name>A0ABV5R3Y5_9ACTN</name>
<dbReference type="EMBL" id="JBHMCG010000045">
    <property type="protein sequence ID" value="MFB9572561.1"/>
    <property type="molecule type" value="Genomic_DNA"/>
</dbReference>
<comment type="caution">
    <text evidence="1">The sequence shown here is derived from an EMBL/GenBank/DDBJ whole genome shotgun (WGS) entry which is preliminary data.</text>
</comment>
<dbReference type="Gene3D" id="1.10.10.10">
    <property type="entry name" value="Winged helix-like DNA-binding domain superfamily/Winged helix DNA-binding domain"/>
    <property type="match status" value="1"/>
</dbReference>
<evidence type="ECO:0000313" key="2">
    <source>
        <dbReference type="Proteomes" id="UP001589710"/>
    </source>
</evidence>
<reference evidence="1 2" key="1">
    <citation type="submission" date="2024-09" db="EMBL/GenBank/DDBJ databases">
        <authorList>
            <person name="Sun Q."/>
            <person name="Mori K."/>
        </authorList>
    </citation>
    <scope>NUCLEOTIDE SEQUENCE [LARGE SCALE GENOMIC DNA]</scope>
    <source>
        <strain evidence="1 2">JCM 3331</strain>
    </source>
</reference>
<dbReference type="InterPro" id="IPR036390">
    <property type="entry name" value="WH_DNA-bd_sf"/>
</dbReference>
<dbReference type="SUPFAM" id="SSF46785">
    <property type="entry name" value="Winged helix' DNA-binding domain"/>
    <property type="match status" value="1"/>
</dbReference>
<proteinExistence type="predicted"/>
<evidence type="ECO:0000313" key="1">
    <source>
        <dbReference type="EMBL" id="MFB9572561.1"/>
    </source>
</evidence>